<dbReference type="GO" id="GO:0031250">
    <property type="term" value="C:anaerobic ribonucleoside-triphosphate reductase complex"/>
    <property type="evidence" value="ECO:0007669"/>
    <property type="project" value="TreeGrafter"/>
</dbReference>
<reference evidence="6 7" key="1">
    <citation type="submission" date="2020-08" db="EMBL/GenBank/DDBJ databases">
        <title>Genomic Encyclopedia of Type Strains, Phase IV (KMG-IV): sequencing the most valuable type-strain genomes for metagenomic binning, comparative biology and taxonomic classification.</title>
        <authorList>
            <person name="Goeker M."/>
        </authorList>
    </citation>
    <scope>NUCLEOTIDE SEQUENCE [LARGE SCALE GENOMIC DNA]</scope>
    <source>
        <strain evidence="6 7">DSM 2461</strain>
    </source>
</reference>
<dbReference type="InterPro" id="IPR005144">
    <property type="entry name" value="ATP-cone_dom"/>
</dbReference>
<comment type="caution">
    <text evidence="6">The sequence shown here is derived from an EMBL/GenBank/DDBJ whole genome shotgun (WGS) entry which is preliminary data.</text>
</comment>
<dbReference type="GO" id="GO:0005524">
    <property type="term" value="F:ATP binding"/>
    <property type="evidence" value="ECO:0007669"/>
    <property type="project" value="UniProtKB-UniRule"/>
</dbReference>
<dbReference type="NCBIfam" id="NF006126">
    <property type="entry name" value="PRK08270.1"/>
    <property type="match status" value="1"/>
</dbReference>
<dbReference type="Gene3D" id="3.20.70.20">
    <property type="match status" value="1"/>
</dbReference>
<dbReference type="InterPro" id="IPR012833">
    <property type="entry name" value="NrdD"/>
</dbReference>
<dbReference type="GO" id="GO:0004748">
    <property type="term" value="F:ribonucleoside-diphosphate reductase activity, thioredoxin disulfide as acceptor"/>
    <property type="evidence" value="ECO:0007669"/>
    <property type="project" value="TreeGrafter"/>
</dbReference>
<dbReference type="PANTHER" id="PTHR21075">
    <property type="entry name" value="ANAEROBIC RIBONUCLEOSIDE-TRIPHOSPHATE REDUCTASE"/>
    <property type="match status" value="1"/>
</dbReference>
<dbReference type="RefSeq" id="WP_425506742.1">
    <property type="nucleotide sequence ID" value="NZ_JACHGJ010000003.1"/>
</dbReference>
<dbReference type="Proteomes" id="UP000587760">
    <property type="component" value="Unassembled WGS sequence"/>
</dbReference>
<feature type="domain" description="ATP-cone" evidence="5">
    <location>
        <begin position="27"/>
        <end position="124"/>
    </location>
</feature>
<evidence type="ECO:0000256" key="2">
    <source>
        <dbReference type="ARBA" id="ARBA00022840"/>
    </source>
</evidence>
<dbReference type="AlphaFoldDB" id="A0A841RCI5"/>
<dbReference type="Pfam" id="PF13597">
    <property type="entry name" value="NRDD"/>
    <property type="match status" value="1"/>
</dbReference>
<name>A0A841RCI5_9SPIO</name>
<keyword evidence="1 3" id="KW-0547">Nucleotide-binding</keyword>
<dbReference type="SUPFAM" id="SSF51998">
    <property type="entry name" value="PFL-like glycyl radical enzymes"/>
    <property type="match status" value="1"/>
</dbReference>
<evidence type="ECO:0000256" key="4">
    <source>
        <dbReference type="SAM" id="Coils"/>
    </source>
</evidence>
<accession>A0A841RCI5</accession>
<evidence type="ECO:0000313" key="6">
    <source>
        <dbReference type="EMBL" id="MBB6480378.1"/>
    </source>
</evidence>
<gene>
    <name evidence="6" type="ORF">HNR50_002041</name>
</gene>
<dbReference type="PROSITE" id="PS51161">
    <property type="entry name" value="ATP_CONE"/>
    <property type="match status" value="1"/>
</dbReference>
<dbReference type="Pfam" id="PF03477">
    <property type="entry name" value="ATP-cone"/>
    <property type="match status" value="1"/>
</dbReference>
<dbReference type="PANTHER" id="PTHR21075:SF0">
    <property type="entry name" value="ANAEROBIC RIBONUCLEOSIDE-TRIPHOSPHATE REDUCTASE"/>
    <property type="match status" value="1"/>
</dbReference>
<dbReference type="CDD" id="cd01675">
    <property type="entry name" value="RNR_III"/>
    <property type="match status" value="1"/>
</dbReference>
<evidence type="ECO:0000259" key="5">
    <source>
        <dbReference type="PROSITE" id="PS51161"/>
    </source>
</evidence>
<keyword evidence="2 3" id="KW-0067">ATP-binding</keyword>
<feature type="coiled-coil region" evidence="4">
    <location>
        <begin position="674"/>
        <end position="701"/>
    </location>
</feature>
<keyword evidence="4" id="KW-0175">Coiled coil</keyword>
<keyword evidence="6" id="KW-0560">Oxidoreductase</keyword>
<keyword evidence="7" id="KW-1185">Reference proteome</keyword>
<proteinExistence type="predicted"/>
<dbReference type="GO" id="GO:0006260">
    <property type="term" value="P:DNA replication"/>
    <property type="evidence" value="ECO:0007669"/>
    <property type="project" value="InterPro"/>
</dbReference>
<dbReference type="NCBIfam" id="TIGR02487">
    <property type="entry name" value="NrdD"/>
    <property type="match status" value="1"/>
</dbReference>
<dbReference type="EMBL" id="JACHGJ010000003">
    <property type="protein sequence ID" value="MBB6480378.1"/>
    <property type="molecule type" value="Genomic_DNA"/>
</dbReference>
<dbReference type="GO" id="GO:0009265">
    <property type="term" value="P:2'-deoxyribonucleotide biosynthetic process"/>
    <property type="evidence" value="ECO:0007669"/>
    <property type="project" value="TreeGrafter"/>
</dbReference>
<evidence type="ECO:0000313" key="7">
    <source>
        <dbReference type="Proteomes" id="UP000587760"/>
    </source>
</evidence>
<evidence type="ECO:0000256" key="3">
    <source>
        <dbReference type="PROSITE-ProRule" id="PRU00492"/>
    </source>
</evidence>
<evidence type="ECO:0000256" key="1">
    <source>
        <dbReference type="ARBA" id="ARBA00022741"/>
    </source>
</evidence>
<sequence>MEKKDSRDWKEFLGLTVGENVEKGIIRQVVKRNGQVVPYDRNIIANAIRKSALATGIKDAEIFVQKQTGIVEIKLENIMSKRHPNSAPAVEEIQDIVENVLIASDQPELAKNYILYRARHEAIRDAQKLMLDIDETMEGYLSQSDWRVNENANVNFSLGGLILHNSGTVTANYWLKNIYSEEVAEAHRSGAMHIHDLSMFSGYCAGWSIRQLIEEGLGGVPDKITSKPASHLSTLVFQIVNFLGIMQNEWAGAQALSSFDTYLAPFVKMDKLSYKEVKQAIQSFIFGVNTPSRWGSQAPFTNITLDWVCPRDLAERKAIVGGEEQDFTYGDCPEEMAMINKAFIELMIQGDANGRGFAYPIPTYNITEDFDWDSENARLLFEMTAKYGTPYFQNFINSDLNPEDVRSMCCRLQLDKRELRKKGGGLFGADEFTGSVGVVTINLPRIGYLSSSEEEFFSRLDKLMDLAKDSLIVKRKVITKLLDSGLFPYTRRYLKHLNNHFSTIGLVGMNETLKNFMGIDLTTERGQDFADRILVHMRDRLADYQETTGDLFNLEATPAESTSYRLARHDKKHFPDIITAGTNEPYYTNSTQLPVDFTPDIFDALDLQERLQTRYTGGTVFHGMLGEAIKDWQSCRKLVETIANNYRLPYFTISPVFSICPVHGYLEGEHFNCPKCAEEEREAIQKEIKKLEKEKAELIKEKV</sequence>
<organism evidence="6 7">
    <name type="scientific">Spirochaeta isovalerica</name>
    <dbReference type="NCBI Taxonomy" id="150"/>
    <lineage>
        <taxon>Bacteria</taxon>
        <taxon>Pseudomonadati</taxon>
        <taxon>Spirochaetota</taxon>
        <taxon>Spirochaetia</taxon>
        <taxon>Spirochaetales</taxon>
        <taxon>Spirochaetaceae</taxon>
        <taxon>Spirochaeta</taxon>
    </lineage>
</organism>
<dbReference type="GO" id="GO:0008998">
    <property type="term" value="F:ribonucleoside-triphosphate reductase (thioredoxin) activity"/>
    <property type="evidence" value="ECO:0007669"/>
    <property type="project" value="UniProtKB-EC"/>
</dbReference>
<protein>
    <submittedName>
        <fullName evidence="6">Ribonucleoside-triphosphate reductase</fullName>
        <ecNumber evidence="6">1.17.4.2</ecNumber>
    </submittedName>
</protein>
<dbReference type="EC" id="1.17.4.2" evidence="6"/>